<protein>
    <submittedName>
        <fullName evidence="2">Uncharacterized protein</fullName>
    </submittedName>
</protein>
<feature type="region of interest" description="Disordered" evidence="1">
    <location>
        <begin position="347"/>
        <end position="368"/>
    </location>
</feature>
<accession>A0A9W9V6C1</accession>
<feature type="region of interest" description="Disordered" evidence="1">
    <location>
        <begin position="27"/>
        <end position="63"/>
    </location>
</feature>
<organism evidence="2 3">
    <name type="scientific">Penicillium cataractarum</name>
    <dbReference type="NCBI Taxonomy" id="2100454"/>
    <lineage>
        <taxon>Eukaryota</taxon>
        <taxon>Fungi</taxon>
        <taxon>Dikarya</taxon>
        <taxon>Ascomycota</taxon>
        <taxon>Pezizomycotina</taxon>
        <taxon>Eurotiomycetes</taxon>
        <taxon>Eurotiomycetidae</taxon>
        <taxon>Eurotiales</taxon>
        <taxon>Aspergillaceae</taxon>
        <taxon>Penicillium</taxon>
    </lineage>
</organism>
<feature type="region of interest" description="Disordered" evidence="1">
    <location>
        <begin position="386"/>
        <end position="444"/>
    </location>
</feature>
<reference evidence="2" key="1">
    <citation type="submission" date="2022-11" db="EMBL/GenBank/DDBJ databases">
        <authorList>
            <person name="Petersen C."/>
        </authorList>
    </citation>
    <scope>NUCLEOTIDE SEQUENCE</scope>
    <source>
        <strain evidence="2">IBT 29864</strain>
    </source>
</reference>
<keyword evidence="3" id="KW-1185">Reference proteome</keyword>
<sequence>MSLSYPVRVAGVMGYPNDHYSEYVDELPEQDLYDENPDDPGVSTLHEPESPENNQEREESELRQKDLYDRCSYILGQLEKGQRRWSDEKDENQSATLLEPYKKAILIETDERDREHPSLLHALARRWNQYHTENPIVRKAIIYIIEKAPKNGVKEAPIWLQAVSHGHLEFIKFIKQHCPAHLPEILAMQDDKGQNFFHHLFYLAIRDNTNQQRKETLDRAKEYFPHATAQILAAQDKEDNNTPIHYALHPQQCLGRGQEYVKLAKEMVQRADKLMERGAEFNRLGQSPYQYCLVHSAQRKMKMNPPKPPITAPNDPIQDVKRLNSNLAEETKSRPTTVAANVKAPLGGAKIPSTPPMPMASIPGATISRNSMSVDSNTVESMLVTSTSNASVPRAPMAPPVPPDRGRSRAVVEGGRQGSRPQSVDQHLLPHTPGTGLRRAPTNPSLVVSVPGNVGLLMRQGVAEAKSQNRKDPEQSMNHLLLYLHLHYIRQRPDLIARELIYGKHACERNLYFDAISLEDKEPSQIVDLISRLSIGGFDKILSYVRIPTTKMSAPAQQAPKKELKSYVKRTAGTVQGPIFGENPNPGRQSLVSVFDELYEAGVRRIIRLYVDDMVPPHHSDAAIERAISGRDSLGLEKPRKETGCRIMVETW</sequence>
<dbReference type="AlphaFoldDB" id="A0A9W9V6C1"/>
<dbReference type="RefSeq" id="XP_056554811.1">
    <property type="nucleotide sequence ID" value="XM_056699398.1"/>
</dbReference>
<dbReference type="Gene3D" id="1.25.40.20">
    <property type="entry name" value="Ankyrin repeat-containing domain"/>
    <property type="match status" value="1"/>
</dbReference>
<dbReference type="EMBL" id="JAPZBS010000005">
    <property type="protein sequence ID" value="KAJ5370377.1"/>
    <property type="molecule type" value="Genomic_DNA"/>
</dbReference>
<gene>
    <name evidence="2" type="ORF">N7496_006469</name>
</gene>
<evidence type="ECO:0000313" key="3">
    <source>
        <dbReference type="Proteomes" id="UP001147782"/>
    </source>
</evidence>
<feature type="compositionally biased region" description="Acidic residues" evidence="1">
    <location>
        <begin position="27"/>
        <end position="38"/>
    </location>
</feature>
<evidence type="ECO:0000256" key="1">
    <source>
        <dbReference type="SAM" id="MobiDB-lite"/>
    </source>
</evidence>
<evidence type="ECO:0000313" key="2">
    <source>
        <dbReference type="EMBL" id="KAJ5370377.1"/>
    </source>
</evidence>
<name>A0A9W9V6C1_9EURO</name>
<reference evidence="2" key="2">
    <citation type="journal article" date="2023" name="IMA Fungus">
        <title>Comparative genomic study of the Penicillium genus elucidates a diverse pangenome and 15 lateral gene transfer events.</title>
        <authorList>
            <person name="Petersen C."/>
            <person name="Sorensen T."/>
            <person name="Nielsen M.R."/>
            <person name="Sondergaard T.E."/>
            <person name="Sorensen J.L."/>
            <person name="Fitzpatrick D.A."/>
            <person name="Frisvad J.C."/>
            <person name="Nielsen K.L."/>
        </authorList>
    </citation>
    <scope>NUCLEOTIDE SEQUENCE</scope>
    <source>
        <strain evidence="2">IBT 29864</strain>
    </source>
</reference>
<proteinExistence type="predicted"/>
<dbReference type="OrthoDB" id="5386278at2759"/>
<feature type="compositionally biased region" description="Basic and acidic residues" evidence="1">
    <location>
        <begin position="46"/>
        <end position="63"/>
    </location>
</feature>
<dbReference type="Proteomes" id="UP001147782">
    <property type="component" value="Unassembled WGS sequence"/>
</dbReference>
<dbReference type="GeneID" id="81438577"/>
<dbReference type="InterPro" id="IPR036770">
    <property type="entry name" value="Ankyrin_rpt-contain_sf"/>
</dbReference>
<comment type="caution">
    <text evidence="2">The sequence shown here is derived from an EMBL/GenBank/DDBJ whole genome shotgun (WGS) entry which is preliminary data.</text>
</comment>